<evidence type="ECO:0000259" key="2">
    <source>
        <dbReference type="Pfam" id="PF20451"/>
    </source>
</evidence>
<evidence type="ECO:0000313" key="3">
    <source>
        <dbReference type="EMBL" id="KAH6756981.1"/>
    </source>
</evidence>
<proteinExistence type="predicted"/>
<organism evidence="3 4">
    <name type="scientific">Perilla frutescens var. hirtella</name>
    <name type="common">Perilla citriodora</name>
    <name type="synonym">Perilla setoyensis</name>
    <dbReference type="NCBI Taxonomy" id="608512"/>
    <lineage>
        <taxon>Eukaryota</taxon>
        <taxon>Viridiplantae</taxon>
        <taxon>Streptophyta</taxon>
        <taxon>Embryophyta</taxon>
        <taxon>Tracheophyta</taxon>
        <taxon>Spermatophyta</taxon>
        <taxon>Magnoliopsida</taxon>
        <taxon>eudicotyledons</taxon>
        <taxon>Gunneridae</taxon>
        <taxon>Pentapetalae</taxon>
        <taxon>asterids</taxon>
        <taxon>lamiids</taxon>
        <taxon>Lamiales</taxon>
        <taxon>Lamiaceae</taxon>
        <taxon>Nepetoideae</taxon>
        <taxon>Elsholtzieae</taxon>
        <taxon>Perilla</taxon>
    </lineage>
</organism>
<dbReference type="Proteomes" id="UP001190926">
    <property type="component" value="Unassembled WGS sequence"/>
</dbReference>
<gene>
    <name evidence="3" type="ORF">C2S53_009215</name>
</gene>
<protein>
    <submittedName>
        <fullName evidence="3">Uncharacterized protein</fullName>
    </submittedName>
</protein>
<dbReference type="PANTHER" id="PTHR31713">
    <property type="entry name" value="OS02G0177800 PROTEIN"/>
    <property type="match status" value="1"/>
</dbReference>
<reference evidence="3 4" key="1">
    <citation type="journal article" date="2021" name="Nat. Commun.">
        <title>Incipient diploidization of the medicinal plant Perilla within 10,000 years.</title>
        <authorList>
            <person name="Zhang Y."/>
            <person name="Shen Q."/>
            <person name="Leng L."/>
            <person name="Zhang D."/>
            <person name="Chen S."/>
            <person name="Shi Y."/>
            <person name="Ning Z."/>
            <person name="Chen S."/>
        </authorList>
    </citation>
    <scope>NUCLEOTIDE SEQUENCE [LARGE SCALE GENOMIC DNA]</scope>
    <source>
        <strain evidence="4">cv. PC099</strain>
    </source>
</reference>
<dbReference type="GO" id="GO:0080142">
    <property type="term" value="P:regulation of salicylic acid biosynthetic process"/>
    <property type="evidence" value="ECO:0007669"/>
    <property type="project" value="TreeGrafter"/>
</dbReference>
<evidence type="ECO:0000313" key="4">
    <source>
        <dbReference type="Proteomes" id="UP001190926"/>
    </source>
</evidence>
<dbReference type="Pfam" id="PF07887">
    <property type="entry name" value="Calmodulin_bind"/>
    <property type="match status" value="1"/>
</dbReference>
<dbReference type="InterPro" id="IPR046830">
    <property type="entry name" value="Calmod_bind_M"/>
</dbReference>
<evidence type="ECO:0000259" key="1">
    <source>
        <dbReference type="Pfam" id="PF07887"/>
    </source>
</evidence>
<dbReference type="GO" id="GO:0043565">
    <property type="term" value="F:sequence-specific DNA binding"/>
    <property type="evidence" value="ECO:0007669"/>
    <property type="project" value="TreeGrafter"/>
</dbReference>
<dbReference type="GO" id="GO:0005634">
    <property type="term" value="C:nucleus"/>
    <property type="evidence" value="ECO:0007669"/>
    <property type="project" value="TreeGrafter"/>
</dbReference>
<dbReference type="InterPro" id="IPR012416">
    <property type="entry name" value="CBP60"/>
</dbReference>
<dbReference type="GO" id="GO:0003700">
    <property type="term" value="F:DNA-binding transcription factor activity"/>
    <property type="evidence" value="ECO:0007669"/>
    <property type="project" value="TreeGrafter"/>
</dbReference>
<feature type="domain" description="Calmodulin binding protein central" evidence="2">
    <location>
        <begin position="200"/>
        <end position="263"/>
    </location>
</feature>
<comment type="caution">
    <text evidence="3">The sequence shown here is derived from an EMBL/GenBank/DDBJ whole genome shotgun (WGS) entry which is preliminary data.</text>
</comment>
<sequence length="466" mass="52446">MDQDELIKILEEFDSEKTRIWAKAEEETESAKRRMFTKIKSCFKARTNMKLEFRNGIAQAILTGEEIKGEGGIPIEVALVDDSTGDVVDAEPEASAKVEIVLLKGKTDASEEDDWTANIVPQVEGKQPILAGKVALQLQKGIGVVQNITFRHHASKIRPSEFQLGARVVGASHIKEAKTEPFILKDFRAKYYRKTENPSLSDEVSRLVYIRRGGEIDRRLQVKKIFTVEDFLIQLLINPQGLKSIVKSKGKKWEAIVNNARACLSGERVYFYMDRKQKTGAIFNILGHADAETLLACAYENWGEVKPFDDQNSLQQHLECLGTNTGASEMVGESSSRRSEYFSFDSAINLFGETEFGFGSSFSSVTDDVDDVVLYDAGMQLNHAWPCSPSLFEGVDECIQQTYGLSRTQLDGLMEESNADVVNNHNHNRSNAPNRWRKLLCVSKWFSVRKRVSIDVTSNRKKQKLD</sequence>
<dbReference type="InterPro" id="IPR046831">
    <property type="entry name" value="Calmodulin_bind_N"/>
</dbReference>
<name>A0AAD4IPZ4_PERFH</name>
<dbReference type="GO" id="GO:0005516">
    <property type="term" value="F:calmodulin binding"/>
    <property type="evidence" value="ECO:0007669"/>
    <property type="project" value="InterPro"/>
</dbReference>
<dbReference type="PANTHER" id="PTHR31713:SF41">
    <property type="entry name" value="CALMODULIN-BINDING PROTEIN 60 A-LIKE"/>
    <property type="match status" value="1"/>
</dbReference>
<dbReference type="EMBL" id="SDAM02029498">
    <property type="protein sequence ID" value="KAH6756981.1"/>
    <property type="molecule type" value="Genomic_DNA"/>
</dbReference>
<feature type="domain" description="Calmodulin binding protein-like N-terminal" evidence="1">
    <location>
        <begin position="49"/>
        <end position="186"/>
    </location>
</feature>
<keyword evidence="4" id="KW-1185">Reference proteome</keyword>
<dbReference type="AlphaFoldDB" id="A0AAD4IPZ4"/>
<accession>A0AAD4IPZ4</accession>
<dbReference type="Pfam" id="PF20451">
    <property type="entry name" value="Calmod_bind_M"/>
    <property type="match status" value="1"/>
</dbReference>